<accession>A0ABP1EKU1</accession>
<evidence type="ECO:0000313" key="3">
    <source>
        <dbReference type="Proteomes" id="UP001497416"/>
    </source>
</evidence>
<comment type="caution">
    <text evidence="2">The sequence shown here is derived from an EMBL/GenBank/DDBJ whole genome shotgun (WGS) entry which is preliminary data.</text>
</comment>
<dbReference type="InterPro" id="IPR036415">
    <property type="entry name" value="Lamin_tail_dom_sf"/>
</dbReference>
<feature type="region of interest" description="Disordered" evidence="1">
    <location>
        <begin position="490"/>
        <end position="511"/>
    </location>
</feature>
<dbReference type="PROSITE" id="PS51257">
    <property type="entry name" value="PROKAR_LIPOPROTEIN"/>
    <property type="match status" value="1"/>
</dbReference>
<dbReference type="RefSeq" id="WP_348710916.1">
    <property type="nucleotide sequence ID" value="NZ_CAXIXY010000003.1"/>
</dbReference>
<protein>
    <recommendedName>
        <fullName evidence="4">Lamin tail-like protein</fullName>
    </recommendedName>
</protein>
<evidence type="ECO:0000256" key="1">
    <source>
        <dbReference type="SAM" id="MobiDB-lite"/>
    </source>
</evidence>
<proteinExistence type="predicted"/>
<evidence type="ECO:0000313" key="2">
    <source>
        <dbReference type="EMBL" id="CAL2080946.1"/>
    </source>
</evidence>
<dbReference type="Proteomes" id="UP001497416">
    <property type="component" value="Unassembled WGS sequence"/>
</dbReference>
<organism evidence="2 3">
    <name type="scientific">Tenacibaculum platacis</name>
    <dbReference type="NCBI Taxonomy" id="3137852"/>
    <lineage>
        <taxon>Bacteria</taxon>
        <taxon>Pseudomonadati</taxon>
        <taxon>Bacteroidota</taxon>
        <taxon>Flavobacteriia</taxon>
        <taxon>Flavobacteriales</taxon>
        <taxon>Flavobacteriaceae</taxon>
        <taxon>Tenacibaculum</taxon>
    </lineage>
</organism>
<name>A0ABP1EKU1_9FLAO</name>
<dbReference type="EMBL" id="CAXIXY010000003">
    <property type="protein sequence ID" value="CAL2080946.1"/>
    <property type="molecule type" value="Genomic_DNA"/>
</dbReference>
<reference evidence="2 3" key="1">
    <citation type="submission" date="2024-05" db="EMBL/GenBank/DDBJ databases">
        <authorList>
            <person name="Duchaud E."/>
        </authorList>
    </citation>
    <scope>NUCLEOTIDE SEQUENCE [LARGE SCALE GENOMIC DNA]</scope>
    <source>
        <strain evidence="2">Ena-SAMPLE-TAB-13-05-2024-13:56:06:370-140302</strain>
    </source>
</reference>
<gene>
    <name evidence="2" type="ORF">T190607A01A_11114</name>
</gene>
<evidence type="ECO:0008006" key="4">
    <source>
        <dbReference type="Google" id="ProtNLM"/>
    </source>
</evidence>
<sequence>MKRLNYFLLPILLLMASCSDDEVVSEQPDDNNPPQETVLDVVFSEIKYQGAKDLIEIYNRGDEAADLNDYWLCLGPGAYQKIGELTPESGNIVIPAKSFLVVSYNLDDAKGGLGLYKTNQFTDSNAIVDFVQYGEAGSARENVAAAAGIWTAGEFIPVVQSEDNSIIYDGEGNGKSNWDETTEVTFGAENVLKEPVAEVRSVVINEVNYADSKKIELWNNGNVTVDLSEYWLCLGPGKYLQIKDASVVSGNMQLNAGDYLVVTWDDLSNSAGLGLYATNQFTSSDAIRDFVQWGAAGSARENVAAAAGIWTAGDFITEVKTAQNTIIYDGEGNGLENWAETTEATFGSENVLKEPEAVKSIVINEVNYSDSKQIEIWNNGDVDVDISNYWLCLGPGKYLQLKNATVISGSTQLNASEFLVVSWDDLSDSAGLGLYETNQFTSSEAIKDFVQWGAAGSARENVAAAAGIWTAGDFVPVVSQASYSIAYDGEGDASSDWNEDATPSFGTGNAQ</sequence>
<keyword evidence="3" id="KW-1185">Reference proteome</keyword>
<dbReference type="SUPFAM" id="SSF74853">
    <property type="entry name" value="Lamin A/C globular tail domain"/>
    <property type="match status" value="2"/>
</dbReference>
<feature type="compositionally biased region" description="Acidic residues" evidence="1">
    <location>
        <begin position="490"/>
        <end position="499"/>
    </location>
</feature>